<feature type="chain" id="PRO_5035468292" description="Fiber protein Fb34" evidence="8">
    <location>
        <begin position="22"/>
        <end position="180"/>
    </location>
</feature>
<dbReference type="AlphaFoldDB" id="A0A8K0HF28"/>
<evidence type="ECO:0008006" key="11">
    <source>
        <dbReference type="Google" id="ProtNLM"/>
    </source>
</evidence>
<organism evidence="9 10">
    <name type="scientific">Rhamnella rubrinervis</name>
    <dbReference type="NCBI Taxonomy" id="2594499"/>
    <lineage>
        <taxon>Eukaryota</taxon>
        <taxon>Viridiplantae</taxon>
        <taxon>Streptophyta</taxon>
        <taxon>Embryophyta</taxon>
        <taxon>Tracheophyta</taxon>
        <taxon>Spermatophyta</taxon>
        <taxon>Magnoliopsida</taxon>
        <taxon>eudicotyledons</taxon>
        <taxon>Gunneridae</taxon>
        <taxon>Pentapetalae</taxon>
        <taxon>rosids</taxon>
        <taxon>fabids</taxon>
        <taxon>Rosales</taxon>
        <taxon>Rhamnaceae</taxon>
        <taxon>rhamnoid group</taxon>
        <taxon>Rhamneae</taxon>
        <taxon>Rhamnella</taxon>
    </lineage>
</organism>
<feature type="signal peptide" evidence="8">
    <location>
        <begin position="1"/>
        <end position="21"/>
    </location>
</feature>
<evidence type="ECO:0000256" key="5">
    <source>
        <dbReference type="ARBA" id="ARBA00023136"/>
    </source>
</evidence>
<proteinExistence type="inferred from homology"/>
<feature type="transmembrane region" description="Helical" evidence="7">
    <location>
        <begin position="48"/>
        <end position="69"/>
    </location>
</feature>
<comment type="subcellular location">
    <subcellularLocation>
        <location evidence="1">Endomembrane system</location>
        <topology evidence="1">Multi-pass membrane protein</topology>
    </subcellularLocation>
</comment>
<sequence length="180" mass="19202">MASTLVLVVVFVFDLVAFALAVAAEQRRTTANVAHATSFKYCEYDKDIATGLGVGSFLFLVASQALIMVASKCLCCGKPLRPSGSRSCAIALFITCWVCFVIAVSCLLGASVNNAYHTRYTVALDKPISCEKLRRGTFGAGAAFVVLTGIFSELYYVGYSRANDGQGTYTRDTGVTMGNL</sequence>
<keyword evidence="10" id="KW-1185">Reference proteome</keyword>
<keyword evidence="4 7" id="KW-1133">Transmembrane helix</keyword>
<accession>A0A8K0HF28</accession>
<reference evidence="9" key="1">
    <citation type="submission" date="2020-03" db="EMBL/GenBank/DDBJ databases">
        <title>A high-quality chromosome-level genome assembly of a woody plant with both climbing and erect habits, Rhamnella rubrinervis.</title>
        <authorList>
            <person name="Lu Z."/>
            <person name="Yang Y."/>
            <person name="Zhu X."/>
            <person name="Sun Y."/>
        </authorList>
    </citation>
    <scope>NUCLEOTIDE SEQUENCE</scope>
    <source>
        <strain evidence="9">BYM</strain>
        <tissue evidence="9">Leaf</tissue>
    </source>
</reference>
<dbReference type="InterPro" id="IPR009606">
    <property type="entry name" value="DEAL/Modifying_wall_lignin1/2"/>
</dbReference>
<comment type="caution">
    <text evidence="9">The sequence shown here is derived from an EMBL/GenBank/DDBJ whole genome shotgun (WGS) entry which is preliminary data.</text>
</comment>
<evidence type="ECO:0000256" key="2">
    <source>
        <dbReference type="ARBA" id="ARBA00022692"/>
    </source>
</evidence>
<evidence type="ECO:0000256" key="3">
    <source>
        <dbReference type="ARBA" id="ARBA00022729"/>
    </source>
</evidence>
<comment type="similarity">
    <text evidence="6">Belongs to the DESIGUAL family.</text>
</comment>
<protein>
    <recommendedName>
        <fullName evidence="11">Fiber protein Fb34</fullName>
    </recommendedName>
</protein>
<evidence type="ECO:0000256" key="7">
    <source>
        <dbReference type="SAM" id="Phobius"/>
    </source>
</evidence>
<evidence type="ECO:0000256" key="4">
    <source>
        <dbReference type="ARBA" id="ARBA00022989"/>
    </source>
</evidence>
<gene>
    <name evidence="9" type="ORF">FNV43_RR07612</name>
</gene>
<dbReference type="Pfam" id="PF06749">
    <property type="entry name" value="DUF1218"/>
    <property type="match status" value="1"/>
</dbReference>
<feature type="transmembrane region" description="Helical" evidence="7">
    <location>
        <begin position="136"/>
        <end position="157"/>
    </location>
</feature>
<evidence type="ECO:0000256" key="8">
    <source>
        <dbReference type="SAM" id="SignalP"/>
    </source>
</evidence>
<dbReference type="Proteomes" id="UP000796880">
    <property type="component" value="Unassembled WGS sequence"/>
</dbReference>
<evidence type="ECO:0000313" key="10">
    <source>
        <dbReference type="Proteomes" id="UP000796880"/>
    </source>
</evidence>
<keyword evidence="3 8" id="KW-0732">Signal</keyword>
<keyword evidence="5 7" id="KW-0472">Membrane</keyword>
<dbReference type="InterPro" id="IPR052222">
    <property type="entry name" value="DESIGUAL"/>
</dbReference>
<evidence type="ECO:0000256" key="1">
    <source>
        <dbReference type="ARBA" id="ARBA00004127"/>
    </source>
</evidence>
<evidence type="ECO:0000313" key="9">
    <source>
        <dbReference type="EMBL" id="KAF3451517.1"/>
    </source>
</evidence>
<keyword evidence="2 7" id="KW-0812">Transmembrane</keyword>
<dbReference type="EMBL" id="VOIH02000003">
    <property type="protein sequence ID" value="KAF3451517.1"/>
    <property type="molecule type" value="Genomic_DNA"/>
</dbReference>
<dbReference type="PANTHER" id="PTHR31769">
    <property type="entry name" value="OS07G0462200 PROTEIN-RELATED"/>
    <property type="match status" value="1"/>
</dbReference>
<feature type="transmembrane region" description="Helical" evidence="7">
    <location>
        <begin position="90"/>
        <end position="116"/>
    </location>
</feature>
<dbReference type="OrthoDB" id="2015495at2759"/>
<evidence type="ECO:0000256" key="6">
    <source>
        <dbReference type="ARBA" id="ARBA00029467"/>
    </source>
</evidence>
<dbReference type="GO" id="GO:0012505">
    <property type="term" value="C:endomembrane system"/>
    <property type="evidence" value="ECO:0007669"/>
    <property type="project" value="UniProtKB-SubCell"/>
</dbReference>
<name>A0A8K0HF28_9ROSA</name>